<evidence type="ECO:0000313" key="5">
    <source>
        <dbReference type="EMBL" id="WIY27346.1"/>
    </source>
</evidence>
<evidence type="ECO:0000313" key="6">
    <source>
        <dbReference type="Proteomes" id="UP001238334"/>
    </source>
</evidence>
<organism evidence="5 6">
    <name type="scientific">Parasedimentitalea psychrophila</name>
    <dbReference type="NCBI Taxonomy" id="2997337"/>
    <lineage>
        <taxon>Bacteria</taxon>
        <taxon>Pseudomonadati</taxon>
        <taxon>Pseudomonadota</taxon>
        <taxon>Alphaproteobacteria</taxon>
        <taxon>Rhodobacterales</taxon>
        <taxon>Paracoccaceae</taxon>
        <taxon>Parasedimentitalea</taxon>
    </lineage>
</organism>
<dbReference type="InterPro" id="IPR007419">
    <property type="entry name" value="BFD-like_2Fe2S-bd_dom"/>
</dbReference>
<dbReference type="PROSITE" id="PS51257">
    <property type="entry name" value="PROKAR_LIPOPROTEIN"/>
    <property type="match status" value="1"/>
</dbReference>
<dbReference type="CDD" id="cd19946">
    <property type="entry name" value="GlpA-like_Fer2_BFD-like"/>
    <property type="match status" value="1"/>
</dbReference>
<reference evidence="5 6" key="1">
    <citation type="submission" date="2023-06" db="EMBL/GenBank/DDBJ databases">
        <title>Parasedimentitalea psychrophila sp. nov., a psychrophilic bacterium isolated from deep-sea sediment.</title>
        <authorList>
            <person name="Li A."/>
        </authorList>
    </citation>
    <scope>NUCLEOTIDE SEQUENCE [LARGE SCALE GENOMIC DNA]</scope>
    <source>
        <strain evidence="5 6">QS115</strain>
    </source>
</reference>
<dbReference type="RefSeq" id="WP_270920508.1">
    <property type="nucleotide sequence ID" value="NZ_CP127247.1"/>
</dbReference>
<dbReference type="InterPro" id="IPR041854">
    <property type="entry name" value="BFD-like_2Fe2S-bd_dom_sf"/>
</dbReference>
<dbReference type="Gene3D" id="1.10.10.1100">
    <property type="entry name" value="BFD-like [2Fe-2S]-binding domain"/>
    <property type="match status" value="1"/>
</dbReference>
<name>A0A9Y2P362_9RHOB</name>
<dbReference type="KEGG" id="ppso:QPJ95_10770"/>
<dbReference type="SUPFAM" id="SSF51905">
    <property type="entry name" value="FAD/NAD(P)-binding domain"/>
    <property type="match status" value="1"/>
</dbReference>
<dbReference type="InterPro" id="IPR006076">
    <property type="entry name" value="FAD-dep_OxRdtase"/>
</dbReference>
<feature type="domain" description="BFD-like [2Fe-2S]-binding" evidence="4">
    <location>
        <begin position="403"/>
        <end position="454"/>
    </location>
</feature>
<dbReference type="InterPro" id="IPR052745">
    <property type="entry name" value="G3P_Oxidase/Oxidoreductase"/>
</dbReference>
<dbReference type="InterPro" id="IPR036188">
    <property type="entry name" value="FAD/NAD-bd_sf"/>
</dbReference>
<keyword evidence="2" id="KW-1133">Transmembrane helix</keyword>
<protein>
    <submittedName>
        <fullName evidence="5">NAD(P)/FAD-dependent oxidoreductase</fullName>
    </submittedName>
</protein>
<dbReference type="Gene3D" id="3.30.9.10">
    <property type="entry name" value="D-Amino Acid Oxidase, subunit A, domain 2"/>
    <property type="match status" value="1"/>
</dbReference>
<keyword evidence="6" id="KW-1185">Reference proteome</keyword>
<evidence type="ECO:0000256" key="2">
    <source>
        <dbReference type="SAM" id="Phobius"/>
    </source>
</evidence>
<dbReference type="SUPFAM" id="SSF54373">
    <property type="entry name" value="FAD-linked reductases, C-terminal domain"/>
    <property type="match status" value="1"/>
</dbReference>
<dbReference type="EMBL" id="CP127247">
    <property type="protein sequence ID" value="WIY27346.1"/>
    <property type="molecule type" value="Genomic_DNA"/>
</dbReference>
<dbReference type="GO" id="GO:0016491">
    <property type="term" value="F:oxidoreductase activity"/>
    <property type="evidence" value="ECO:0007669"/>
    <property type="project" value="UniProtKB-KW"/>
</dbReference>
<keyword evidence="2" id="KW-0812">Transmembrane</keyword>
<dbReference type="Pfam" id="PF01266">
    <property type="entry name" value="DAO"/>
    <property type="match status" value="1"/>
</dbReference>
<dbReference type="PANTHER" id="PTHR42720">
    <property type="entry name" value="GLYCEROL-3-PHOSPHATE DEHYDROGENASE"/>
    <property type="match status" value="1"/>
</dbReference>
<dbReference type="PANTHER" id="PTHR42720:SF1">
    <property type="entry name" value="GLYCEROL 3-PHOSPHATE OXIDASE"/>
    <property type="match status" value="1"/>
</dbReference>
<evidence type="ECO:0000259" key="3">
    <source>
        <dbReference type="Pfam" id="PF01266"/>
    </source>
</evidence>
<evidence type="ECO:0000259" key="4">
    <source>
        <dbReference type="Pfam" id="PF04324"/>
    </source>
</evidence>
<dbReference type="Proteomes" id="UP001238334">
    <property type="component" value="Chromosome"/>
</dbReference>
<keyword evidence="2" id="KW-0472">Membrane</keyword>
<feature type="domain" description="FAD dependent oxidoreductase" evidence="3">
    <location>
        <begin position="15"/>
        <end position="362"/>
    </location>
</feature>
<evidence type="ECO:0000256" key="1">
    <source>
        <dbReference type="ARBA" id="ARBA00023002"/>
    </source>
</evidence>
<keyword evidence="1" id="KW-0560">Oxidoreductase</keyword>
<gene>
    <name evidence="5" type="ORF">QPJ95_10770</name>
</gene>
<dbReference type="AlphaFoldDB" id="A0A9Y2P362"/>
<sequence length="470" mass="50698">MMPDRKSSLSSTLFDVVVIGAGVVGCAMARRFTLEGARVALVEKACDILDGASKANSAILHTGFDAPVGSIELDCIRKGAEEYRQIHQDMRLPLDAAGAYVVAWNDVEVARLDTLLEQAHRNGISNATLVGQTVLRDNEPHLSDRALAAISVPGEALIDPWSAPYAYLKQALQNGAEVFLKCEVTGGGFAGGEWQLETSRGVLNCRQVINCAGLYGDYVDQAVLGLSDFLITPRKGQFLIFDKAAASLLQAIILPVPTARTKGVVVCRTIFGNLLVGPTADEQQSRDEASTDTASLEGLMQAAIRIIPTLADMPITATYAGLRPATEQKEYRIIPRPDSNWITVGGIRSTGLSAALGIAQHVFAQYRDWGAAHEPLPDPRVPQANILAEQSARAWREGGQGDMICHCELVREAEIRQALTGPLAARSLAGLKRQTRVTMGRCQGFYCSARLTELTDGHFDIPLAKDIKHD</sequence>
<dbReference type="Pfam" id="PF04324">
    <property type="entry name" value="Fer2_BFD"/>
    <property type="match status" value="1"/>
</dbReference>
<accession>A0A9Y2P362</accession>
<proteinExistence type="predicted"/>
<feature type="transmembrane region" description="Helical" evidence="2">
    <location>
        <begin position="12"/>
        <end position="32"/>
    </location>
</feature>
<dbReference type="Gene3D" id="3.50.50.60">
    <property type="entry name" value="FAD/NAD(P)-binding domain"/>
    <property type="match status" value="1"/>
</dbReference>